<dbReference type="Pfam" id="PF23232">
    <property type="entry name" value="AAA_lid_13"/>
    <property type="match status" value="1"/>
</dbReference>
<protein>
    <recommendedName>
        <fullName evidence="2">AAA+ ATPase domain-containing protein</fullName>
    </recommendedName>
</protein>
<evidence type="ECO:0000259" key="2">
    <source>
        <dbReference type="SMART" id="SM00382"/>
    </source>
</evidence>
<dbReference type="PANTHER" id="PTHR46411:SF4">
    <property type="entry name" value="AAA+ ATPASE DOMAIN-CONTAINING PROTEIN"/>
    <property type="match status" value="1"/>
</dbReference>
<feature type="region of interest" description="Disordered" evidence="1">
    <location>
        <begin position="233"/>
        <end position="271"/>
    </location>
</feature>
<accession>A0AAN6E3Z6</accession>
<dbReference type="Pfam" id="PF00004">
    <property type="entry name" value="AAA"/>
    <property type="match status" value="1"/>
</dbReference>
<feature type="compositionally biased region" description="Basic residues" evidence="1">
    <location>
        <begin position="44"/>
        <end position="55"/>
    </location>
</feature>
<gene>
    <name evidence="3" type="ORF">EDD36DRAFT_10485</name>
</gene>
<feature type="domain" description="AAA+ ATPase" evidence="2">
    <location>
        <begin position="747"/>
        <end position="874"/>
    </location>
</feature>
<dbReference type="InterPro" id="IPR027417">
    <property type="entry name" value="P-loop_NTPase"/>
</dbReference>
<dbReference type="InterPro" id="IPR054289">
    <property type="entry name" value="DUF7025"/>
</dbReference>
<dbReference type="CDD" id="cd19481">
    <property type="entry name" value="RecA-like_protease"/>
    <property type="match status" value="1"/>
</dbReference>
<dbReference type="InterPro" id="IPR003959">
    <property type="entry name" value="ATPase_AAA_core"/>
</dbReference>
<dbReference type="SUPFAM" id="SSF52540">
    <property type="entry name" value="P-loop containing nucleoside triphosphate hydrolases"/>
    <property type="match status" value="1"/>
</dbReference>
<feature type="region of interest" description="Disordered" evidence="1">
    <location>
        <begin position="341"/>
        <end position="366"/>
    </location>
</feature>
<keyword evidence="4" id="KW-1185">Reference proteome</keyword>
<dbReference type="Proteomes" id="UP001203852">
    <property type="component" value="Unassembled WGS sequence"/>
</dbReference>
<dbReference type="Gene3D" id="3.40.50.300">
    <property type="entry name" value="P-loop containing nucleotide triphosphate hydrolases"/>
    <property type="match status" value="1"/>
</dbReference>
<feature type="compositionally biased region" description="Basic and acidic residues" evidence="1">
    <location>
        <begin position="111"/>
        <end position="121"/>
    </location>
</feature>
<dbReference type="EMBL" id="MU404350">
    <property type="protein sequence ID" value="KAI1617726.1"/>
    <property type="molecule type" value="Genomic_DNA"/>
</dbReference>
<name>A0AAN6E3Z6_9EURO</name>
<feature type="compositionally biased region" description="Basic and acidic residues" evidence="1">
    <location>
        <begin position="256"/>
        <end position="271"/>
    </location>
</feature>
<dbReference type="InterPro" id="IPR056599">
    <property type="entry name" value="AAA_lid_fung"/>
</dbReference>
<dbReference type="SMART" id="SM00382">
    <property type="entry name" value="AAA"/>
    <property type="match status" value="1"/>
</dbReference>
<evidence type="ECO:0000256" key="1">
    <source>
        <dbReference type="SAM" id="MobiDB-lite"/>
    </source>
</evidence>
<organism evidence="3 4">
    <name type="scientific">Exophiala viscosa</name>
    <dbReference type="NCBI Taxonomy" id="2486360"/>
    <lineage>
        <taxon>Eukaryota</taxon>
        <taxon>Fungi</taxon>
        <taxon>Dikarya</taxon>
        <taxon>Ascomycota</taxon>
        <taxon>Pezizomycotina</taxon>
        <taxon>Eurotiomycetes</taxon>
        <taxon>Chaetothyriomycetidae</taxon>
        <taxon>Chaetothyriales</taxon>
        <taxon>Herpotrichiellaceae</taxon>
        <taxon>Exophiala</taxon>
    </lineage>
</organism>
<feature type="region of interest" description="Disordered" evidence="1">
    <location>
        <begin position="75"/>
        <end position="136"/>
    </location>
</feature>
<evidence type="ECO:0000313" key="3">
    <source>
        <dbReference type="EMBL" id="KAI1617726.1"/>
    </source>
</evidence>
<dbReference type="PANTHER" id="PTHR46411">
    <property type="entry name" value="FAMILY ATPASE, PUTATIVE-RELATED"/>
    <property type="match status" value="1"/>
</dbReference>
<dbReference type="GO" id="GO:0016887">
    <property type="term" value="F:ATP hydrolysis activity"/>
    <property type="evidence" value="ECO:0007669"/>
    <property type="project" value="InterPro"/>
</dbReference>
<dbReference type="InterPro" id="IPR003593">
    <property type="entry name" value="AAA+_ATPase"/>
</dbReference>
<reference evidence="3" key="1">
    <citation type="journal article" date="2022" name="bioRxiv">
        <title>Deciphering the potential niche of two novel black yeast fungi from a biological soil crust based on their genomes, phenotypes, and melanin regulation.</title>
        <authorList>
            <consortium name="DOE Joint Genome Institute"/>
            <person name="Carr E.C."/>
            <person name="Barton Q."/>
            <person name="Grambo S."/>
            <person name="Sullivan M."/>
            <person name="Renfro C.M."/>
            <person name="Kuo A."/>
            <person name="Pangilinan J."/>
            <person name="Lipzen A."/>
            <person name="Keymanesh K."/>
            <person name="Savage E."/>
            <person name="Barry K."/>
            <person name="Grigoriev I.V."/>
            <person name="Riekhof W.R."/>
            <person name="Harris S.S."/>
        </authorList>
    </citation>
    <scope>NUCLEOTIDE SEQUENCE</scope>
    <source>
        <strain evidence="3">JF 03-4F</strain>
    </source>
</reference>
<dbReference type="AlphaFoldDB" id="A0AAN6E3Z6"/>
<evidence type="ECO:0000313" key="4">
    <source>
        <dbReference type="Proteomes" id="UP001203852"/>
    </source>
</evidence>
<feature type="compositionally biased region" description="Polar residues" evidence="1">
    <location>
        <begin position="28"/>
        <end position="38"/>
    </location>
</feature>
<comment type="caution">
    <text evidence="3">The sequence shown here is derived from an EMBL/GenBank/DDBJ whole genome shotgun (WGS) entry which is preliminary data.</text>
</comment>
<dbReference type="Pfam" id="PF22942">
    <property type="entry name" value="DUF7025"/>
    <property type="match status" value="1"/>
</dbReference>
<dbReference type="GO" id="GO:0005524">
    <property type="term" value="F:ATP binding"/>
    <property type="evidence" value="ECO:0007669"/>
    <property type="project" value="InterPro"/>
</dbReference>
<feature type="region of interest" description="Disordered" evidence="1">
    <location>
        <begin position="28"/>
        <end position="57"/>
    </location>
</feature>
<proteinExistence type="predicted"/>
<sequence>MATPSTEPHMDSELGEANVAADEQIHTQVTADPSSKQNDFARLSRAKRKKRKQQQFRKALAEMMASFQTVFEDSDADISDLDDPHAEGEELVDDTYTPGSDDPASPKRQARRTDLYTEGRKLHGNSYNGAPPRRSIENDETIETGENLHHVLGRKGTMIEDVKPSAIQYETELYEYQRVPDGDADEAVVVDITSSLAPRKVTRLGARSGTDSSNRHQYCFKVVHMFSVPYSNRRGRSTNLRSPRRARSRSVDSVGEEYRTAHKRDYSRGRPADSVKVTAGLGNYLVIYSDVIMSAIRSSVKSYPGLSRAFEHMIIPAPYTLLVHYRKELQEHSDCLPEETISAQSGMPALADNQEGEDEDEEDRKVKKVPVLPRKEHIPLLLNYVFTPELTSQVEDELSRRGKPVPTCTYAMAWLLFRPGTMVYAWGAGGLDSAYIVDYYDLEGLYARKDNRVRTGKAAGGLADPLVPPTVPRGESAEFSPVPKSIIVKMHYLEFDGEHVGRRPRTVTIAPFEGEKEIASLPVYPAEFAGDPKVREYLVARGDKYIKLCQPSYMSYKGDTIATVSTPSRKINGRVMIDSRTFYNDGESADRILRLKVPTEDGIIISDSSTGSDSSAISDSRYHNRRRRRNYRRRIRDFKKGAARVRGMADYDLVEPSKIQFTNEQYMLFPARIWGFVLRERRWYLLNIDNVKDPHFQENIIDDLVLKEEAKNLIQALSNTATEDTTTEGQSESFGHWSADIVQNKGEGRIFLLHERPGVGKTSTAECVAESAQVPLLAITCGDLGIEPNEVERALMKWFKLATLWKAVLLLDEADVYLESRMSGDLARNSLVSIFLRALEYYQGVLFLTTNRVGTFDEAMLSRIHVVLHYPAFDDSERQTIWNTSFRKLSEERPDVKVGPGLMEYALENQRVLDLKWNGREIRNAFNTIVALAEFDAEKKRRAGRATAQIVLERSHLVQVVKMSEEFKKYMKSTRGLDESALAKALKIRDDRDAQKIMQAVKS</sequence>